<feature type="compositionally biased region" description="Basic and acidic residues" evidence="1">
    <location>
        <begin position="53"/>
        <end position="85"/>
    </location>
</feature>
<dbReference type="Proteomes" id="UP001432027">
    <property type="component" value="Unassembled WGS sequence"/>
</dbReference>
<proteinExistence type="predicted"/>
<evidence type="ECO:0000313" key="2">
    <source>
        <dbReference type="EMBL" id="GMS88636.1"/>
    </source>
</evidence>
<comment type="caution">
    <text evidence="2">The sequence shown here is derived from an EMBL/GenBank/DDBJ whole genome shotgun (WGS) entry which is preliminary data.</text>
</comment>
<evidence type="ECO:0000256" key="1">
    <source>
        <dbReference type="SAM" id="MobiDB-lite"/>
    </source>
</evidence>
<organism evidence="2 3">
    <name type="scientific">Pristionchus entomophagus</name>
    <dbReference type="NCBI Taxonomy" id="358040"/>
    <lineage>
        <taxon>Eukaryota</taxon>
        <taxon>Metazoa</taxon>
        <taxon>Ecdysozoa</taxon>
        <taxon>Nematoda</taxon>
        <taxon>Chromadorea</taxon>
        <taxon>Rhabditida</taxon>
        <taxon>Rhabditina</taxon>
        <taxon>Diplogasteromorpha</taxon>
        <taxon>Diplogasteroidea</taxon>
        <taxon>Neodiplogasteridae</taxon>
        <taxon>Pristionchus</taxon>
    </lineage>
</organism>
<keyword evidence="3" id="KW-1185">Reference proteome</keyword>
<dbReference type="AlphaFoldDB" id="A0AAV5SZI3"/>
<feature type="compositionally biased region" description="Basic and acidic residues" evidence="1">
    <location>
        <begin position="27"/>
        <end position="41"/>
    </location>
</feature>
<gene>
    <name evidence="2" type="ORF">PENTCL1PPCAC_10811</name>
</gene>
<dbReference type="EMBL" id="BTSX01000003">
    <property type="protein sequence ID" value="GMS88636.1"/>
    <property type="molecule type" value="Genomic_DNA"/>
</dbReference>
<feature type="region of interest" description="Disordered" evidence="1">
    <location>
        <begin position="1"/>
        <end position="98"/>
    </location>
</feature>
<accession>A0AAV5SZI3</accession>
<feature type="non-terminal residue" evidence="2">
    <location>
        <position position="1"/>
    </location>
</feature>
<evidence type="ECO:0000313" key="3">
    <source>
        <dbReference type="Proteomes" id="UP001432027"/>
    </source>
</evidence>
<protein>
    <submittedName>
        <fullName evidence="2">Uncharacterized protein</fullName>
    </submittedName>
</protein>
<sequence length="147" mass="17488">KKKKRSKKRKEEKALTPLRRKSRRTEHKTTPRERVVYREKPVSPTIGTPTKRQWQDVHRKKREEEEKSKKEREQKRKSDKKETIKRAGRNVPDQTTGPYYQQLVYKSFVTNGLNVAHYNYDQREVQKNKAGKNLRLLTSIGPVPLPP</sequence>
<reference evidence="2" key="1">
    <citation type="submission" date="2023-10" db="EMBL/GenBank/DDBJ databases">
        <title>Genome assembly of Pristionchus species.</title>
        <authorList>
            <person name="Yoshida K."/>
            <person name="Sommer R.J."/>
        </authorList>
    </citation>
    <scope>NUCLEOTIDE SEQUENCE</scope>
    <source>
        <strain evidence="2">RS0144</strain>
    </source>
</reference>
<name>A0AAV5SZI3_9BILA</name>